<dbReference type="Gene3D" id="1.10.10.2840">
    <property type="entry name" value="PucR C-terminal helix-turn-helix domain"/>
    <property type="match status" value="1"/>
</dbReference>
<dbReference type="InterPro" id="IPR025736">
    <property type="entry name" value="PucR_C-HTH_dom"/>
</dbReference>
<comment type="similarity">
    <text evidence="1">Belongs to the CdaR family.</text>
</comment>
<gene>
    <name evidence="4" type="ORF">KP78_26630</name>
</gene>
<keyword evidence="2" id="KW-0175">Coiled coil</keyword>
<dbReference type="PANTHER" id="PTHR33744:SF1">
    <property type="entry name" value="DNA-BINDING TRANSCRIPTIONAL ACTIVATOR ADER"/>
    <property type="match status" value="1"/>
</dbReference>
<dbReference type="InterPro" id="IPR042070">
    <property type="entry name" value="PucR_C-HTH_sf"/>
</dbReference>
<dbReference type="InterPro" id="IPR024096">
    <property type="entry name" value="NO_sig/Golgi_transp_ligand-bd"/>
</dbReference>
<protein>
    <recommendedName>
        <fullName evidence="3">4-vinyl reductase 4VR domain-containing protein</fullName>
    </recommendedName>
</protein>
<dbReference type="OrthoDB" id="154713at2"/>
<accession>A0A0C2RTQ6</accession>
<evidence type="ECO:0000259" key="3">
    <source>
        <dbReference type="SMART" id="SM00989"/>
    </source>
</evidence>
<evidence type="ECO:0000256" key="2">
    <source>
        <dbReference type="SAM" id="Coils"/>
    </source>
</evidence>
<dbReference type="EMBL" id="JXRP01000018">
    <property type="protein sequence ID" value="KIL45119.1"/>
    <property type="molecule type" value="Genomic_DNA"/>
</dbReference>
<feature type="domain" description="4-vinyl reductase 4VR" evidence="3">
    <location>
        <begin position="118"/>
        <end position="180"/>
    </location>
</feature>
<dbReference type="InterPro" id="IPR051448">
    <property type="entry name" value="CdaR-like_regulators"/>
</dbReference>
<dbReference type="PATRIC" id="fig|889306.3.peg.2676"/>
<reference evidence="4 5" key="1">
    <citation type="submission" date="2015-01" db="EMBL/GenBank/DDBJ databases">
        <title>Genome sequencing of Jeotgalibacillus soli.</title>
        <authorList>
            <person name="Goh K.M."/>
            <person name="Chan K.-G."/>
            <person name="Yaakop A.S."/>
            <person name="Ee R."/>
            <person name="Gan H.M."/>
            <person name="Chan C.S."/>
        </authorList>
    </citation>
    <scope>NUCLEOTIDE SEQUENCE [LARGE SCALE GENOMIC DNA]</scope>
    <source>
        <strain evidence="4 5">P9</strain>
    </source>
</reference>
<dbReference type="InterPro" id="IPR010523">
    <property type="entry name" value="XylR_N"/>
</dbReference>
<dbReference type="STRING" id="889306.KP78_26630"/>
<evidence type="ECO:0000313" key="5">
    <source>
        <dbReference type="Proteomes" id="UP000031938"/>
    </source>
</evidence>
<dbReference type="PANTHER" id="PTHR33744">
    <property type="entry name" value="CARBOHYDRATE DIACID REGULATOR"/>
    <property type="match status" value="1"/>
</dbReference>
<dbReference type="Proteomes" id="UP000031938">
    <property type="component" value="Unassembled WGS sequence"/>
</dbReference>
<dbReference type="Gene3D" id="3.30.1380.20">
    <property type="entry name" value="Trafficking protein particle complex subunit 3"/>
    <property type="match status" value="1"/>
</dbReference>
<dbReference type="Pfam" id="PF02830">
    <property type="entry name" value="V4R"/>
    <property type="match status" value="1"/>
</dbReference>
<comment type="caution">
    <text evidence="4">The sequence shown here is derived from an EMBL/GenBank/DDBJ whole genome shotgun (WGS) entry which is preliminary data.</text>
</comment>
<name>A0A0C2RTQ6_9BACL</name>
<dbReference type="Pfam" id="PF17853">
    <property type="entry name" value="GGDEF_2"/>
    <property type="match status" value="1"/>
</dbReference>
<dbReference type="Pfam" id="PF13556">
    <property type="entry name" value="HTH_30"/>
    <property type="match status" value="1"/>
</dbReference>
<dbReference type="RefSeq" id="WP_052474790.1">
    <property type="nucleotide sequence ID" value="NZ_JXRP01000018.1"/>
</dbReference>
<evidence type="ECO:0000256" key="1">
    <source>
        <dbReference type="ARBA" id="ARBA00006754"/>
    </source>
</evidence>
<keyword evidence="5" id="KW-1185">Reference proteome</keyword>
<dbReference type="SMART" id="SM00989">
    <property type="entry name" value="V4R"/>
    <property type="match status" value="1"/>
</dbReference>
<dbReference type="InterPro" id="IPR041522">
    <property type="entry name" value="CdaR_GGDEF"/>
</dbReference>
<dbReference type="Pfam" id="PF06505">
    <property type="entry name" value="XylR_N"/>
    <property type="match status" value="1"/>
</dbReference>
<dbReference type="SUPFAM" id="SSF111126">
    <property type="entry name" value="Ligand-binding domain in the NO signalling and Golgi transport"/>
    <property type="match status" value="1"/>
</dbReference>
<organism evidence="4 5">
    <name type="scientific">Jeotgalibacillus soli</name>
    <dbReference type="NCBI Taxonomy" id="889306"/>
    <lineage>
        <taxon>Bacteria</taxon>
        <taxon>Bacillati</taxon>
        <taxon>Bacillota</taxon>
        <taxon>Bacilli</taxon>
        <taxon>Bacillales</taxon>
        <taxon>Caryophanaceae</taxon>
        <taxon>Jeotgalibacillus</taxon>
    </lineage>
</organism>
<dbReference type="AlphaFoldDB" id="A0A0C2RTQ6"/>
<proteinExistence type="inferred from homology"/>
<feature type="coiled-coil region" evidence="2">
    <location>
        <begin position="201"/>
        <end position="235"/>
    </location>
</feature>
<dbReference type="InterPro" id="IPR004096">
    <property type="entry name" value="V4R"/>
</dbReference>
<sequence length="624" mass="71844">MKAKDLNLDQFYKSTTQLGQEDSIYERIISIPTSARAALKHELYETIGMERTKGLLLRYGWHCGVSDAKKMKEVAWDYSKELMLAGPKMHVLHGYLEDVIMPINEVDFEKGTIHLDAIWVNTFEAKEHLKLFGLSETPVCHTIVGYASGYLSTVLGERVIVKEVECKAMGHENCRCICKTVKEWNGEVDNEITYYQSNSLINELDQAYEKLKVERDNLNKAYHIHERLMNEALKENGLSSIVDLLYETIGLPVIIEDQNQNTIAFAGMQEKDSGYKKHNRSKNVKKTELLQFDDGTKKLITPILLQQKIIGYCSFLYESNIPSELDKMILERAALACSTILLNERIRLNTEQRVRRSFLEDILSSQMSKEEIAKRAYYLGFKLHPPFLILNLKRSIKKMLNENELELNEELINQLFMYFKDRNINAILAQKSEGIIILLSEGSLKENFIQIHQMVQKLLDYCAFKFSKCSFSIGVSSSSNAIEDAAQLYNESLAALNVTNKSRNIVHYDSLGIEGILFQVKNEEMIQKFIKKQIGTLIENDKNMELTKTLYHYLNNGCNVHKTARNMNFSISGLRYRLQRLNEILKSDINRPNVSFQLFLALQSLIMRGELDIEIEIESDFVNK</sequence>
<evidence type="ECO:0000313" key="4">
    <source>
        <dbReference type="EMBL" id="KIL45119.1"/>
    </source>
</evidence>